<dbReference type="AlphaFoldDB" id="A0A6I9Z1Y8"/>
<gene>
    <name evidence="6" type="primary">LOC106555876</name>
</gene>
<dbReference type="CDD" id="cd01852">
    <property type="entry name" value="AIG1"/>
    <property type="match status" value="1"/>
</dbReference>
<dbReference type="InterPro" id="IPR027417">
    <property type="entry name" value="P-loop_NTPase"/>
</dbReference>
<evidence type="ECO:0000313" key="5">
    <source>
        <dbReference type="Proteomes" id="UP000504617"/>
    </source>
</evidence>
<dbReference type="RefSeq" id="XP_013930279.1">
    <property type="nucleotide sequence ID" value="XM_014074804.1"/>
</dbReference>
<dbReference type="Proteomes" id="UP000504617">
    <property type="component" value="Unplaced"/>
</dbReference>
<dbReference type="PROSITE" id="PS51720">
    <property type="entry name" value="G_AIG1"/>
    <property type="match status" value="1"/>
</dbReference>
<proteinExistence type="inferred from homology"/>
<dbReference type="OrthoDB" id="8954335at2759"/>
<accession>A0A6I9Z1Y8</accession>
<dbReference type="Gene3D" id="3.40.50.300">
    <property type="entry name" value="P-loop containing nucleotide triphosphate hydrolases"/>
    <property type="match status" value="1"/>
</dbReference>
<feature type="domain" description="AIG1-type G" evidence="4">
    <location>
        <begin position="3"/>
        <end position="206"/>
    </location>
</feature>
<dbReference type="PANTHER" id="PTHR10903:SF170">
    <property type="entry name" value="GTPASE IMAP FAMILY MEMBER 7"/>
    <property type="match status" value="1"/>
</dbReference>
<reference evidence="6" key="1">
    <citation type="submission" date="2025-08" db="UniProtKB">
        <authorList>
            <consortium name="RefSeq"/>
        </authorList>
    </citation>
    <scope>IDENTIFICATION</scope>
    <source>
        <tissue evidence="6">Skeletal muscle</tissue>
    </source>
</reference>
<name>A0A6I9Z1Y8_9SAUR</name>
<evidence type="ECO:0000256" key="1">
    <source>
        <dbReference type="ARBA" id="ARBA00008535"/>
    </source>
</evidence>
<keyword evidence="2" id="KW-0547">Nucleotide-binding</keyword>
<sequence>ILAPEFRVVLVGKTGAGKSATGNTILKGNYFLSEMSLQTITRSCQRGERQLKYQKIVVVDTPGVCSTQLSEGETSAELKNCLQLCLPGPHAIIHVLKVGTFTTEEKKTVRVLKSVFQASALRYFIILFTGKEDLEGESLESFISVQDKELKTHIADCGNRCLAFSNRAKGAEQEAQVEELIRMVQDLVQKNQEAPYYAEETQKGFPWNLPLF</sequence>
<protein>
    <submittedName>
        <fullName evidence="6">GTPase IMAP family member 7-like</fullName>
    </submittedName>
</protein>
<dbReference type="InterPro" id="IPR045058">
    <property type="entry name" value="GIMA/IAN/Toc"/>
</dbReference>
<feature type="non-terminal residue" evidence="6">
    <location>
        <position position="1"/>
    </location>
</feature>
<keyword evidence="5" id="KW-1185">Reference proteome</keyword>
<dbReference type="GO" id="GO:0005525">
    <property type="term" value="F:GTP binding"/>
    <property type="evidence" value="ECO:0007669"/>
    <property type="project" value="UniProtKB-KW"/>
</dbReference>
<comment type="similarity">
    <text evidence="1">Belongs to the TRAFAC class TrmE-Era-EngA-EngB-Septin-like GTPase superfamily. AIG1/Toc34/Toc159-like paraseptin GTPase family. IAN subfamily.</text>
</comment>
<dbReference type="FunFam" id="3.40.50.300:FF:000366">
    <property type="entry name" value="GTPase, IMAP family member 2"/>
    <property type="match status" value="1"/>
</dbReference>
<organism evidence="5 6">
    <name type="scientific">Thamnophis sirtalis</name>
    <dbReference type="NCBI Taxonomy" id="35019"/>
    <lineage>
        <taxon>Eukaryota</taxon>
        <taxon>Metazoa</taxon>
        <taxon>Chordata</taxon>
        <taxon>Craniata</taxon>
        <taxon>Vertebrata</taxon>
        <taxon>Euteleostomi</taxon>
        <taxon>Lepidosauria</taxon>
        <taxon>Squamata</taxon>
        <taxon>Bifurcata</taxon>
        <taxon>Unidentata</taxon>
        <taxon>Episquamata</taxon>
        <taxon>Toxicofera</taxon>
        <taxon>Serpentes</taxon>
        <taxon>Colubroidea</taxon>
        <taxon>Colubridae</taxon>
        <taxon>Natricinae</taxon>
        <taxon>Thamnophis</taxon>
    </lineage>
</organism>
<keyword evidence="3" id="KW-0342">GTP-binding</keyword>
<dbReference type="Pfam" id="PF04548">
    <property type="entry name" value="AIG1"/>
    <property type="match status" value="1"/>
</dbReference>
<evidence type="ECO:0000313" key="6">
    <source>
        <dbReference type="RefSeq" id="XP_013930279.1"/>
    </source>
</evidence>
<dbReference type="SUPFAM" id="SSF52540">
    <property type="entry name" value="P-loop containing nucleoside triphosphate hydrolases"/>
    <property type="match status" value="1"/>
</dbReference>
<evidence type="ECO:0000256" key="3">
    <source>
        <dbReference type="ARBA" id="ARBA00023134"/>
    </source>
</evidence>
<dbReference type="GeneID" id="106555876"/>
<evidence type="ECO:0000259" key="4">
    <source>
        <dbReference type="PROSITE" id="PS51720"/>
    </source>
</evidence>
<dbReference type="InterPro" id="IPR006703">
    <property type="entry name" value="G_AIG1"/>
</dbReference>
<dbReference type="PANTHER" id="PTHR10903">
    <property type="entry name" value="GTPASE, IMAP FAMILY MEMBER-RELATED"/>
    <property type="match status" value="1"/>
</dbReference>
<dbReference type="KEGG" id="tsr:106555876"/>
<evidence type="ECO:0000256" key="2">
    <source>
        <dbReference type="ARBA" id="ARBA00022741"/>
    </source>
</evidence>